<feature type="compositionally biased region" description="Basic residues" evidence="1">
    <location>
        <begin position="269"/>
        <end position="279"/>
    </location>
</feature>
<dbReference type="Proteomes" id="UP000007322">
    <property type="component" value="Chromosome 1"/>
</dbReference>
<evidence type="ECO:0000313" key="6">
    <source>
        <dbReference type="Proteomes" id="UP000007322"/>
    </source>
</evidence>
<keyword evidence="2" id="KW-1133">Transmembrane helix</keyword>
<evidence type="ECO:0000256" key="1">
    <source>
        <dbReference type="SAM" id="MobiDB-lite"/>
    </source>
</evidence>
<accession>G2Q013</accession>
<dbReference type="OrthoDB" id="5409353at2759"/>
<dbReference type="InterPro" id="IPR056145">
    <property type="entry name" value="DUF7728"/>
</dbReference>
<dbReference type="PANTHER" id="PTHR40622">
    <property type="match status" value="1"/>
</dbReference>
<dbReference type="InParanoid" id="G2Q013"/>
<dbReference type="eggNOG" id="ENOG502SC3G">
    <property type="taxonomic scope" value="Eukaryota"/>
</dbReference>
<proteinExistence type="predicted"/>
<evidence type="ECO:0000256" key="2">
    <source>
        <dbReference type="SAM" id="Phobius"/>
    </source>
</evidence>
<feature type="transmembrane region" description="Helical" evidence="2">
    <location>
        <begin position="305"/>
        <end position="334"/>
    </location>
</feature>
<dbReference type="OMA" id="CRGKPKC"/>
<feature type="region of interest" description="Disordered" evidence="1">
    <location>
        <begin position="261"/>
        <end position="282"/>
    </location>
</feature>
<name>G2Q013_THET4</name>
<keyword evidence="6" id="KW-1185">Reference proteome</keyword>
<evidence type="ECO:0000256" key="3">
    <source>
        <dbReference type="SAM" id="SignalP"/>
    </source>
</evidence>
<dbReference type="GeneID" id="11505743"/>
<reference evidence="5 6" key="1">
    <citation type="journal article" date="2011" name="Nat. Biotechnol.">
        <title>Comparative genomic analysis of the thermophilic biomass-degrading fungi Myceliophthora thermophila and Thielavia terrestris.</title>
        <authorList>
            <person name="Berka R.M."/>
            <person name="Grigoriev I.V."/>
            <person name="Otillar R."/>
            <person name="Salamov A."/>
            <person name="Grimwood J."/>
            <person name="Reid I."/>
            <person name="Ishmael N."/>
            <person name="John T."/>
            <person name="Darmond C."/>
            <person name="Moisan M.-C."/>
            <person name="Henrissat B."/>
            <person name="Coutinho P.M."/>
            <person name="Lombard V."/>
            <person name="Natvig D.O."/>
            <person name="Lindquist E."/>
            <person name="Schmutz J."/>
            <person name="Lucas S."/>
            <person name="Harris P."/>
            <person name="Powlowski J."/>
            <person name="Bellemare A."/>
            <person name="Taylor D."/>
            <person name="Butler G."/>
            <person name="de Vries R.P."/>
            <person name="Allijn I.E."/>
            <person name="van den Brink J."/>
            <person name="Ushinsky S."/>
            <person name="Storms R."/>
            <person name="Powell A.J."/>
            <person name="Paulsen I.T."/>
            <person name="Elbourne L.D.H."/>
            <person name="Baker S.E."/>
            <person name="Magnuson J."/>
            <person name="LaBoissiere S."/>
            <person name="Clutterbuck A.J."/>
            <person name="Martinez D."/>
            <person name="Wogulis M."/>
            <person name="de Leon A.L."/>
            <person name="Rey M.W."/>
            <person name="Tsang A."/>
        </authorList>
    </citation>
    <scope>NUCLEOTIDE SEQUENCE [LARGE SCALE GENOMIC DNA]</scope>
    <source>
        <strain evidence="6">ATCC 42464 / BCRC 31852 / DSM 1799</strain>
    </source>
</reference>
<keyword evidence="2" id="KW-0812">Transmembrane</keyword>
<dbReference type="VEuPathDB" id="FungiDB:MYCTH_2297904"/>
<feature type="domain" description="DUF7728" evidence="4">
    <location>
        <begin position="53"/>
        <end position="214"/>
    </location>
</feature>
<dbReference type="PANTHER" id="PTHR40622:SF1">
    <property type="match status" value="1"/>
</dbReference>
<keyword evidence="3" id="KW-0732">Signal</keyword>
<dbReference type="RefSeq" id="XP_003660082.1">
    <property type="nucleotide sequence ID" value="XM_003660034.1"/>
</dbReference>
<dbReference type="EMBL" id="CP003002">
    <property type="protein sequence ID" value="AEO54837.1"/>
    <property type="molecule type" value="Genomic_DNA"/>
</dbReference>
<protein>
    <recommendedName>
        <fullName evidence="4">DUF7728 domain-containing protein</fullName>
    </recommendedName>
</protein>
<evidence type="ECO:0000313" key="5">
    <source>
        <dbReference type="EMBL" id="AEO54837.1"/>
    </source>
</evidence>
<dbReference type="HOGENOM" id="CLU_038083_1_0_1"/>
<feature type="region of interest" description="Disordered" evidence="1">
    <location>
        <begin position="340"/>
        <end position="407"/>
    </location>
</feature>
<dbReference type="AlphaFoldDB" id="G2Q013"/>
<feature type="compositionally biased region" description="Basic residues" evidence="1">
    <location>
        <begin position="340"/>
        <end position="360"/>
    </location>
</feature>
<organism evidence="5 6">
    <name type="scientific">Thermothelomyces thermophilus (strain ATCC 42464 / BCRC 31852 / DSM 1799)</name>
    <name type="common">Sporotrichum thermophile</name>
    <dbReference type="NCBI Taxonomy" id="573729"/>
    <lineage>
        <taxon>Eukaryota</taxon>
        <taxon>Fungi</taxon>
        <taxon>Dikarya</taxon>
        <taxon>Ascomycota</taxon>
        <taxon>Pezizomycotina</taxon>
        <taxon>Sordariomycetes</taxon>
        <taxon>Sordariomycetidae</taxon>
        <taxon>Sordariales</taxon>
        <taxon>Chaetomiaceae</taxon>
        <taxon>Thermothelomyces</taxon>
    </lineage>
</organism>
<gene>
    <name evidence="5" type="ORF">MYCTH_2297904</name>
</gene>
<evidence type="ECO:0000259" key="4">
    <source>
        <dbReference type="Pfam" id="PF24854"/>
    </source>
</evidence>
<feature type="chain" id="PRO_5003435082" description="DUF7728 domain-containing protein" evidence="3">
    <location>
        <begin position="21"/>
        <end position="407"/>
    </location>
</feature>
<dbReference type="KEGG" id="mtm:MYCTH_2297904"/>
<sequence length="407" mass="45269">MLLKPLTLAAGLLALPAAQAFLIPPEVSETDIHIANTIESIGPQVAEAQIVPVAVECPGCPILLRGRHGRTVQLKIDRPSHLEMVFSIDRQPDHDRLLVNGFELYPSRGMSGGILSAPQVVDREWKKKHKPLYPEGEHRRLRHRLTPQPQVLGFGLKVSPPMQDADGQFELVEVELQILEVGVAFVDGIPSLNLKLIKDRDGRLLISRIEKVQPEVLAPPPAVEPEGCLMRLFRWLAIARKKLDGSNGFAHCHDAAKHPSAFDETLPHHGPHHHHHHHHPSADNWRMTYEHRHWGKLLKHMASHILLPVLIGIVAGVSISLIGMAVGTVLVSLWNTLSGRRRHGANHRRRRSSRSHRHKVSLKEAAAAEEEAGLMEYQDAPPSYEEAETAKTTPSYNETEPAKTSLA</sequence>
<keyword evidence="2" id="KW-0472">Membrane</keyword>
<dbReference type="Pfam" id="PF24854">
    <property type="entry name" value="DUF7728"/>
    <property type="match status" value="1"/>
</dbReference>
<feature type="signal peptide" evidence="3">
    <location>
        <begin position="1"/>
        <end position="20"/>
    </location>
</feature>